<dbReference type="InterPro" id="IPR027417">
    <property type="entry name" value="P-loop_NTPase"/>
</dbReference>
<name>A0ABX3MRH5_9RHOB</name>
<accession>A0ABX3MRH5</accession>
<keyword evidence="9" id="KW-1185">Reference proteome</keyword>
<keyword evidence="6" id="KW-0175">Coiled coil</keyword>
<evidence type="ECO:0000256" key="6">
    <source>
        <dbReference type="SAM" id="Coils"/>
    </source>
</evidence>
<comment type="caution">
    <text evidence="8">The sequence shown here is derived from an EMBL/GenBank/DDBJ whole genome shotgun (WGS) entry which is preliminary data.</text>
</comment>
<evidence type="ECO:0000313" key="8">
    <source>
        <dbReference type="EMBL" id="OOY14151.1"/>
    </source>
</evidence>
<dbReference type="InterPro" id="IPR045063">
    <property type="entry name" value="Dynamin_N"/>
</dbReference>
<feature type="domain" description="Dynamin N-terminal" evidence="7">
    <location>
        <begin position="31"/>
        <end position="259"/>
    </location>
</feature>
<sequence length="695" mass="78724">MLDRAEDSVDRTSRGNFRDLRDRLDDWAARVAVIGQVKAGKSTFLNAFLHQHDFLPSDVNPWTSVVTNIRINLADDPITGAKFEFFSEKDWEEIINGGTRIRELTEQLLPGFDTNVLRRQSEQMRARAQRRLGKYYHTLLGSSHEYDFLSPDLLKRYVCAGPGSDDGLEREALGRYAALTKSADVYMRLPEFQVPTIITDTPGVNDPFLVRDEFTCRSLDRSDVFVMVLSAHQPLTEVDIALIRILARQDNKDVLIFLNRIDELDDYATEVPRVMADVTRRLRQAISEIDFRIVAGSAYLADLTQRSDSQAAEARAELDSAELAQYLRSRFGHVPEDPIDRLLLASGLEEVKHVLSEVIDGGVGRQQLARIRGDLRAEISGMQFVTRRERDSLQMQIESIRSDVAEAAVEEMTAEIQATSVLRSTLETLVENAEGKIEAVLNRSWTSLETRLNGCIEAFVENQKTAFADFLRTAKIRSGTVPRSFETDTTMLQAALEREVTKCYEKSRAGIDVVLDNCIHACRSTIQDHFDDPSSEITLCDMPHESFASTLTLAKRALRIDFVMERGWAFWRTPEVNIEKTIEALRLLAAEELRPAVDKILKAYSETQVERATAGISRVRVMVRMMEMTVRDRTLQLKQEKAELERIARDPVQQTRMANRIQSKMEVLERRLLNLSALESALSGINPAKPKTRAA</sequence>
<evidence type="ECO:0000256" key="1">
    <source>
        <dbReference type="ARBA" id="ARBA00004370"/>
    </source>
</evidence>
<comment type="subcellular location">
    <subcellularLocation>
        <location evidence="1">Membrane</location>
    </subcellularLocation>
</comment>
<dbReference type="PANTHER" id="PTHR10465:SF0">
    <property type="entry name" value="SARCALUMENIN"/>
    <property type="match status" value="1"/>
</dbReference>
<keyword evidence="5" id="KW-0472">Membrane</keyword>
<protein>
    <recommendedName>
        <fullName evidence="7">Dynamin N-terminal domain-containing protein</fullName>
    </recommendedName>
</protein>
<gene>
    <name evidence="8" type="ORF">BMG00_02580</name>
</gene>
<keyword evidence="4" id="KW-0342">GTP-binding</keyword>
<dbReference type="Pfam" id="PF00350">
    <property type="entry name" value="Dynamin_N"/>
    <property type="match status" value="1"/>
</dbReference>
<evidence type="ECO:0000256" key="2">
    <source>
        <dbReference type="ARBA" id="ARBA00022741"/>
    </source>
</evidence>
<evidence type="ECO:0000256" key="5">
    <source>
        <dbReference type="ARBA" id="ARBA00023136"/>
    </source>
</evidence>
<dbReference type="EMBL" id="MPZS01000001">
    <property type="protein sequence ID" value="OOY14151.1"/>
    <property type="molecule type" value="Genomic_DNA"/>
</dbReference>
<dbReference type="Gene3D" id="3.40.50.300">
    <property type="entry name" value="P-loop containing nucleotide triphosphate hydrolases"/>
    <property type="match status" value="1"/>
</dbReference>
<evidence type="ECO:0000259" key="7">
    <source>
        <dbReference type="Pfam" id="PF00350"/>
    </source>
</evidence>
<evidence type="ECO:0000256" key="3">
    <source>
        <dbReference type="ARBA" id="ARBA00022801"/>
    </source>
</evidence>
<reference evidence="8 9" key="1">
    <citation type="submission" date="2016-11" db="EMBL/GenBank/DDBJ databases">
        <title>A multilocus sequence analysis scheme for characterization of bacteria in the genus Thioclava.</title>
        <authorList>
            <person name="Liu Y."/>
            <person name="Shao Z."/>
        </authorList>
    </citation>
    <scope>NUCLEOTIDE SEQUENCE [LARGE SCALE GENOMIC DNA]</scope>
    <source>
        <strain evidence="8 9">11.10-0-13</strain>
    </source>
</reference>
<evidence type="ECO:0000256" key="4">
    <source>
        <dbReference type="ARBA" id="ARBA00023134"/>
    </source>
</evidence>
<dbReference type="Proteomes" id="UP000242224">
    <property type="component" value="Unassembled WGS sequence"/>
</dbReference>
<dbReference type="SUPFAM" id="SSF52540">
    <property type="entry name" value="P-loop containing nucleoside triphosphate hydrolases"/>
    <property type="match status" value="1"/>
</dbReference>
<proteinExistence type="predicted"/>
<organism evidence="8 9">
    <name type="scientific">Thioclava marina</name>
    <dbReference type="NCBI Taxonomy" id="1915077"/>
    <lineage>
        <taxon>Bacteria</taxon>
        <taxon>Pseudomonadati</taxon>
        <taxon>Pseudomonadota</taxon>
        <taxon>Alphaproteobacteria</taxon>
        <taxon>Rhodobacterales</taxon>
        <taxon>Paracoccaceae</taxon>
        <taxon>Thioclava</taxon>
    </lineage>
</organism>
<feature type="coiled-coil region" evidence="6">
    <location>
        <begin position="390"/>
        <end position="443"/>
    </location>
</feature>
<evidence type="ECO:0000313" key="9">
    <source>
        <dbReference type="Proteomes" id="UP000242224"/>
    </source>
</evidence>
<dbReference type="PANTHER" id="PTHR10465">
    <property type="entry name" value="TRANSMEMBRANE GTPASE FZO1"/>
    <property type="match status" value="1"/>
</dbReference>
<keyword evidence="2" id="KW-0547">Nucleotide-binding</keyword>
<dbReference type="InterPro" id="IPR027094">
    <property type="entry name" value="Mitofusin_fam"/>
</dbReference>
<keyword evidence="3" id="KW-0378">Hydrolase</keyword>